<dbReference type="SUPFAM" id="SSF46785">
    <property type="entry name" value="Winged helix' DNA-binding domain"/>
    <property type="match status" value="1"/>
</dbReference>
<feature type="domain" description="LysR substrate-binding" evidence="6">
    <location>
        <begin position="90"/>
        <end position="279"/>
    </location>
</feature>
<dbReference type="EMBL" id="BMKA01000003">
    <property type="protein sequence ID" value="GGA20654.1"/>
    <property type="molecule type" value="Genomic_DNA"/>
</dbReference>
<comment type="caution">
    <text evidence="7">The sequence shown here is derived from an EMBL/GenBank/DDBJ whole genome shotgun (WGS) entry which is preliminary data.</text>
</comment>
<evidence type="ECO:0000256" key="1">
    <source>
        <dbReference type="ARBA" id="ARBA00009437"/>
    </source>
</evidence>
<dbReference type="PANTHER" id="PTHR30537:SF3">
    <property type="entry name" value="TRANSCRIPTIONAL REGULATORY PROTEIN"/>
    <property type="match status" value="1"/>
</dbReference>
<protein>
    <submittedName>
        <fullName evidence="7">Transcriptional regulator</fullName>
    </submittedName>
</protein>
<reference evidence="7" key="1">
    <citation type="journal article" date="2014" name="Int. J. Syst. Evol. Microbiol.">
        <title>Complete genome sequence of Corynebacterium casei LMG S-19264T (=DSM 44701T), isolated from a smear-ripened cheese.</title>
        <authorList>
            <consortium name="US DOE Joint Genome Institute (JGI-PGF)"/>
            <person name="Walter F."/>
            <person name="Albersmeier A."/>
            <person name="Kalinowski J."/>
            <person name="Ruckert C."/>
        </authorList>
    </citation>
    <scope>NUCLEOTIDE SEQUENCE</scope>
    <source>
        <strain evidence="7">CGMCC 1.15880</strain>
    </source>
</reference>
<evidence type="ECO:0000256" key="4">
    <source>
        <dbReference type="ARBA" id="ARBA00023163"/>
    </source>
</evidence>
<dbReference type="InterPro" id="IPR005119">
    <property type="entry name" value="LysR_subst-bd"/>
</dbReference>
<dbReference type="Proteomes" id="UP000628017">
    <property type="component" value="Unassembled WGS sequence"/>
</dbReference>
<keyword evidence="3" id="KW-0238">DNA-binding</keyword>
<dbReference type="RefSeq" id="WP_188674831.1">
    <property type="nucleotide sequence ID" value="NZ_BMKA01000003.1"/>
</dbReference>
<keyword evidence="4" id="KW-0804">Transcription</keyword>
<organism evidence="7 8">
    <name type="scientific">Neptunicoccus cionae</name>
    <dbReference type="NCBI Taxonomy" id="2035344"/>
    <lineage>
        <taxon>Bacteria</taxon>
        <taxon>Pseudomonadati</taxon>
        <taxon>Pseudomonadota</taxon>
        <taxon>Alphaproteobacteria</taxon>
        <taxon>Rhodobacterales</taxon>
        <taxon>Paracoccaceae</taxon>
        <taxon>Neptunicoccus</taxon>
    </lineage>
</organism>
<dbReference type="InterPro" id="IPR036390">
    <property type="entry name" value="WH_DNA-bd_sf"/>
</dbReference>
<accession>A0A916QYS1</accession>
<dbReference type="PANTHER" id="PTHR30537">
    <property type="entry name" value="HTH-TYPE TRANSCRIPTIONAL REGULATOR"/>
    <property type="match status" value="1"/>
</dbReference>
<dbReference type="Pfam" id="PF00126">
    <property type="entry name" value="HTH_1"/>
    <property type="match status" value="1"/>
</dbReference>
<evidence type="ECO:0000259" key="5">
    <source>
        <dbReference type="Pfam" id="PF00126"/>
    </source>
</evidence>
<dbReference type="InterPro" id="IPR000847">
    <property type="entry name" value="LysR_HTH_N"/>
</dbReference>
<keyword evidence="2" id="KW-0805">Transcription regulation</keyword>
<gene>
    <name evidence="7" type="ORF">GCM10011498_21660</name>
</gene>
<evidence type="ECO:0000313" key="7">
    <source>
        <dbReference type="EMBL" id="GGA20654.1"/>
    </source>
</evidence>
<dbReference type="InterPro" id="IPR058163">
    <property type="entry name" value="LysR-type_TF_proteobact-type"/>
</dbReference>
<evidence type="ECO:0000313" key="8">
    <source>
        <dbReference type="Proteomes" id="UP000628017"/>
    </source>
</evidence>
<dbReference type="GO" id="GO:0006351">
    <property type="term" value="P:DNA-templated transcription"/>
    <property type="evidence" value="ECO:0007669"/>
    <property type="project" value="TreeGrafter"/>
</dbReference>
<dbReference type="Pfam" id="PF03466">
    <property type="entry name" value="LysR_substrate"/>
    <property type="match status" value="1"/>
</dbReference>
<comment type="similarity">
    <text evidence="1">Belongs to the LysR transcriptional regulatory family.</text>
</comment>
<feature type="domain" description="HTH lysR-type" evidence="5">
    <location>
        <begin position="6"/>
        <end position="60"/>
    </location>
</feature>
<keyword evidence="8" id="KW-1185">Reference proteome</keyword>
<reference evidence="7" key="2">
    <citation type="submission" date="2020-09" db="EMBL/GenBank/DDBJ databases">
        <authorList>
            <person name="Sun Q."/>
            <person name="Zhou Y."/>
        </authorList>
    </citation>
    <scope>NUCLEOTIDE SEQUENCE</scope>
    <source>
        <strain evidence="7">CGMCC 1.15880</strain>
    </source>
</reference>
<dbReference type="SUPFAM" id="SSF53850">
    <property type="entry name" value="Periplasmic binding protein-like II"/>
    <property type="match status" value="1"/>
</dbReference>
<dbReference type="GO" id="GO:0043565">
    <property type="term" value="F:sequence-specific DNA binding"/>
    <property type="evidence" value="ECO:0007669"/>
    <property type="project" value="TreeGrafter"/>
</dbReference>
<dbReference type="Gene3D" id="1.10.10.10">
    <property type="entry name" value="Winged helix-like DNA-binding domain superfamily/Winged helix DNA-binding domain"/>
    <property type="match status" value="1"/>
</dbReference>
<evidence type="ECO:0000259" key="6">
    <source>
        <dbReference type="Pfam" id="PF03466"/>
    </source>
</evidence>
<name>A0A916QYS1_9RHOB</name>
<dbReference type="AlphaFoldDB" id="A0A916QYS1"/>
<evidence type="ECO:0000256" key="2">
    <source>
        <dbReference type="ARBA" id="ARBA00023015"/>
    </source>
</evidence>
<dbReference type="Gene3D" id="3.40.190.290">
    <property type="match status" value="1"/>
</dbReference>
<proteinExistence type="inferred from homology"/>
<sequence length="292" mass="32020">METDNWDDYRFILAVVEHGSLNAAARSLGVNHATVLRRVTGFQERHNLKIFDRARNGYRLRTDQSGLVDALRDLRRAMETTERAVTGQGAGVRGAVRITSTDSLCQTILPDMIAGLQRAHPELKLDVLASNLPLNFDQLEAEVTVRPADSLPDELIGEQVAKMGFGVYGHKDLTIGREVQNWLGVTGPLLRSCAGKWQQSNVDDGLIVGSADSFITLRGLCAAGLGLAVLPRFLTADAPDLRLISGFFDRMETAIWVANHKDLASMPRIQACREFLTAQVRDRSALLAGDQS</sequence>
<dbReference type="InterPro" id="IPR036388">
    <property type="entry name" value="WH-like_DNA-bd_sf"/>
</dbReference>
<dbReference type="GO" id="GO:0003700">
    <property type="term" value="F:DNA-binding transcription factor activity"/>
    <property type="evidence" value="ECO:0007669"/>
    <property type="project" value="InterPro"/>
</dbReference>
<evidence type="ECO:0000256" key="3">
    <source>
        <dbReference type="ARBA" id="ARBA00023125"/>
    </source>
</evidence>